<dbReference type="InterPro" id="IPR010723">
    <property type="entry name" value="HemN_C"/>
</dbReference>
<organism evidence="5 6">
    <name type="scientific">Intestinibacter bartlettii</name>
    <dbReference type="NCBI Taxonomy" id="261299"/>
    <lineage>
        <taxon>Bacteria</taxon>
        <taxon>Bacillati</taxon>
        <taxon>Bacillota</taxon>
        <taxon>Clostridia</taxon>
        <taxon>Peptostreptococcales</taxon>
        <taxon>Peptostreptococcaceae</taxon>
        <taxon>Intestinibacter</taxon>
    </lineage>
</organism>
<dbReference type="SFLD" id="SFLDG01082">
    <property type="entry name" value="B12-binding_domain_containing"/>
    <property type="match status" value="1"/>
</dbReference>
<dbReference type="Pfam" id="PF04055">
    <property type="entry name" value="Radical_SAM"/>
    <property type="match status" value="1"/>
</dbReference>
<dbReference type="PANTHER" id="PTHR13932">
    <property type="entry name" value="COPROPORPHYRINIGEN III OXIDASE"/>
    <property type="match status" value="1"/>
</dbReference>
<dbReference type="SFLD" id="SFLDF00562">
    <property type="entry name" value="HemN-like__clustered_with_heat"/>
    <property type="match status" value="1"/>
</dbReference>
<dbReference type="CDD" id="cd01335">
    <property type="entry name" value="Radical_SAM"/>
    <property type="match status" value="1"/>
</dbReference>
<keyword evidence="3" id="KW-0408">Iron</keyword>
<feature type="domain" description="Radical SAM core" evidence="4">
    <location>
        <begin position="1"/>
        <end position="230"/>
    </location>
</feature>
<sequence>MLGLYIHIPFCVQKCKYCDFNSYKMIQSEKNRFLSDLKKEMALYKNKDRKINSIFFGGGTPSILNNQEIKMIMDEIKQNFCIDEDAEISMECNPGTLNEEKLKFMKSIGINRLSIGLQAVQENLLGYIGRIHNYNQFEKNYFEARKAGFENINIDLMYNLPHQTFEDWKETLHKIVDLNPEHISAYSLILEEGTKLYEMYMDKEFDLGDEDEDIKMYEYTIDYLKSNGYNQYEISNYAKMGYECKHNILYWKCKNYIGLGPGASGYINNVRYNNVKSLQDYHEKLSENEKPIDFFETLTEKDKIEEKIIMGLRMNEGIIFKDFEEFNIDFTEKYKEQLERHLELDLIEMTQEGFKFTQKGREISNNIFLDYID</sequence>
<dbReference type="NCBIfam" id="TIGR00539">
    <property type="entry name" value="hemN_rel"/>
    <property type="match status" value="1"/>
</dbReference>
<comment type="subcellular location">
    <subcellularLocation>
        <location evidence="3">Cytoplasm</location>
    </subcellularLocation>
</comment>
<keyword evidence="6" id="KW-1185">Reference proteome</keyword>
<keyword evidence="3" id="KW-0963">Cytoplasm</keyword>
<keyword evidence="3" id="KW-0949">S-adenosyl-L-methionine</keyword>
<comment type="caution">
    <text evidence="5">The sequence shown here is derived from an EMBL/GenBank/DDBJ whole genome shotgun (WGS) entry which is preliminary data.</text>
</comment>
<dbReference type="RefSeq" id="WP_216569656.1">
    <property type="nucleotide sequence ID" value="NZ_JAHLOQ010000021.1"/>
</dbReference>
<comment type="similarity">
    <text evidence="1">Belongs to the anaerobic coproporphyrinogen-III oxidase family. HemW subfamily.</text>
</comment>
<reference evidence="5 6" key="1">
    <citation type="submission" date="2021-06" db="EMBL/GenBank/DDBJ databases">
        <authorList>
            <person name="Sun Q."/>
            <person name="Li D."/>
        </authorList>
    </citation>
    <scope>NUCLEOTIDE SEQUENCE [LARGE SCALE GENOMIC DNA]</scope>
    <source>
        <strain evidence="5 6">N19</strain>
    </source>
</reference>
<evidence type="ECO:0000256" key="2">
    <source>
        <dbReference type="ARBA" id="ARBA00017228"/>
    </source>
</evidence>
<dbReference type="InterPro" id="IPR006638">
    <property type="entry name" value="Elp3/MiaA/NifB-like_rSAM"/>
</dbReference>
<dbReference type="InterPro" id="IPR034505">
    <property type="entry name" value="Coproporphyrinogen-III_oxidase"/>
</dbReference>
<dbReference type="Pfam" id="PF06969">
    <property type="entry name" value="HemN_C"/>
    <property type="match status" value="1"/>
</dbReference>
<evidence type="ECO:0000313" key="6">
    <source>
        <dbReference type="Proteomes" id="UP001196301"/>
    </source>
</evidence>
<proteinExistence type="inferred from homology"/>
<dbReference type="SFLD" id="SFLDF00288">
    <property type="entry name" value="HemN-like__clustered_with_nucl"/>
    <property type="match status" value="1"/>
</dbReference>
<evidence type="ECO:0000256" key="1">
    <source>
        <dbReference type="ARBA" id="ARBA00006100"/>
    </source>
</evidence>
<accession>A0ABS6DZ17</accession>
<comment type="function">
    <text evidence="3">Probably acts as a heme chaperone, transferring heme to an unknown acceptor. Binds one molecule of heme per monomer, possibly covalently. Binds 1 [4Fe-4S] cluster. The cluster is coordinated with 3 cysteines and an exchangeable S-adenosyl-L-methionine.</text>
</comment>
<dbReference type="PROSITE" id="PS51918">
    <property type="entry name" value="RADICAL_SAM"/>
    <property type="match status" value="1"/>
</dbReference>
<protein>
    <recommendedName>
        <fullName evidence="2 3">Heme chaperone HemW</fullName>
    </recommendedName>
</protein>
<dbReference type="EMBL" id="JAHLOQ010000021">
    <property type="protein sequence ID" value="MBU5336481.1"/>
    <property type="molecule type" value="Genomic_DNA"/>
</dbReference>
<dbReference type="InterPro" id="IPR007197">
    <property type="entry name" value="rSAM"/>
</dbReference>
<name>A0ABS6DZ17_9FIRM</name>
<gene>
    <name evidence="5" type="primary">hemW</name>
    <name evidence="5" type="ORF">KQI20_08525</name>
</gene>
<keyword evidence="3" id="KW-0143">Chaperone</keyword>
<dbReference type="PANTHER" id="PTHR13932:SF5">
    <property type="entry name" value="RADICAL S-ADENOSYL METHIONINE DOMAIN-CONTAINING PROTEIN 1, MITOCHONDRIAL"/>
    <property type="match status" value="1"/>
</dbReference>
<evidence type="ECO:0000259" key="4">
    <source>
        <dbReference type="PROSITE" id="PS51918"/>
    </source>
</evidence>
<evidence type="ECO:0000313" key="5">
    <source>
        <dbReference type="EMBL" id="MBU5336481.1"/>
    </source>
</evidence>
<keyword evidence="3" id="KW-0004">4Fe-4S</keyword>
<dbReference type="SFLD" id="SFLDS00029">
    <property type="entry name" value="Radical_SAM"/>
    <property type="match status" value="1"/>
</dbReference>
<dbReference type="Proteomes" id="UP001196301">
    <property type="component" value="Unassembled WGS sequence"/>
</dbReference>
<keyword evidence="3" id="KW-0349">Heme</keyword>
<dbReference type="SFLD" id="SFLDG01065">
    <property type="entry name" value="anaerobic_coproporphyrinogen-I"/>
    <property type="match status" value="1"/>
</dbReference>
<evidence type="ECO:0000256" key="3">
    <source>
        <dbReference type="RuleBase" id="RU364116"/>
    </source>
</evidence>
<dbReference type="InterPro" id="IPR004559">
    <property type="entry name" value="HemW-like"/>
</dbReference>
<dbReference type="SMART" id="SM00729">
    <property type="entry name" value="Elp3"/>
    <property type="match status" value="1"/>
</dbReference>
<keyword evidence="3" id="KW-0479">Metal-binding</keyword>
<keyword evidence="3" id="KW-0411">Iron-sulfur</keyword>